<feature type="compositionally biased region" description="Low complexity" evidence="1">
    <location>
        <begin position="240"/>
        <end position="252"/>
    </location>
</feature>
<feature type="region of interest" description="Disordered" evidence="1">
    <location>
        <begin position="220"/>
        <end position="297"/>
    </location>
</feature>
<keyword evidence="2" id="KW-0472">Membrane</keyword>
<dbReference type="Proteomes" id="UP000292564">
    <property type="component" value="Unassembled WGS sequence"/>
</dbReference>
<feature type="compositionally biased region" description="Basic and acidic residues" evidence="1">
    <location>
        <begin position="253"/>
        <end position="264"/>
    </location>
</feature>
<sequence length="297" mass="29410">MAAATAGVLCAAGPAAADVTVSPASVPQGSGQNLTFHVTNPGSKQISTVRLVLPPDTPVAEVYPLSVDDWAPRIDPRHLDTPLESIHGGTPVTETASAISWIAVGGKSLAPGKSADLAVALGPLPTLSSMRFTVQATYADGTPAPAMAADLTLTPAAPGQAPAGHTGHGGTAANPTQADDAAFAKVVSQADQGPGFWTIAGWVVAVLAGAGAVWALRRSRRRDGGAGRDGAARGTRDADATAGTPEGAAADSAAKDGKTKDGTTKDGAANGADSANEPVGAGASRARITGWSYRDGP</sequence>
<dbReference type="InterPro" id="IPR012533">
    <property type="entry name" value="YcnI-copper_dom"/>
</dbReference>
<protein>
    <submittedName>
        <fullName evidence="5">Uncharacterized protein DUF1775</fullName>
    </submittedName>
</protein>
<accession>A0A4V2G6F6</accession>
<reference evidence="5 6" key="1">
    <citation type="submission" date="2019-02" db="EMBL/GenBank/DDBJ databases">
        <title>Sequencing the genomes of 1000 actinobacteria strains.</title>
        <authorList>
            <person name="Klenk H.-P."/>
        </authorList>
    </citation>
    <scope>NUCLEOTIDE SEQUENCE [LARGE SCALE GENOMIC DNA]</scope>
    <source>
        <strain evidence="5 6">DSM 45162</strain>
    </source>
</reference>
<feature type="transmembrane region" description="Helical" evidence="2">
    <location>
        <begin position="195"/>
        <end position="216"/>
    </location>
</feature>
<dbReference type="EMBL" id="SHKY01000001">
    <property type="protein sequence ID" value="RZU48426.1"/>
    <property type="molecule type" value="Genomic_DNA"/>
</dbReference>
<evidence type="ECO:0000313" key="5">
    <source>
        <dbReference type="EMBL" id="RZU48426.1"/>
    </source>
</evidence>
<feature type="chain" id="PRO_5020195944" evidence="3">
    <location>
        <begin position="18"/>
        <end position="297"/>
    </location>
</feature>
<keyword evidence="6" id="KW-1185">Reference proteome</keyword>
<evidence type="ECO:0000313" key="6">
    <source>
        <dbReference type="Proteomes" id="UP000292564"/>
    </source>
</evidence>
<feature type="domain" description="YncI copper-binding" evidence="4">
    <location>
        <begin position="19"/>
        <end position="142"/>
    </location>
</feature>
<comment type="caution">
    <text evidence="5">The sequence shown here is derived from an EMBL/GenBank/DDBJ whole genome shotgun (WGS) entry which is preliminary data.</text>
</comment>
<feature type="compositionally biased region" description="Basic and acidic residues" evidence="1">
    <location>
        <begin position="222"/>
        <end position="239"/>
    </location>
</feature>
<keyword evidence="2" id="KW-0812">Transmembrane</keyword>
<evidence type="ECO:0000256" key="2">
    <source>
        <dbReference type="SAM" id="Phobius"/>
    </source>
</evidence>
<evidence type="ECO:0000256" key="3">
    <source>
        <dbReference type="SAM" id="SignalP"/>
    </source>
</evidence>
<evidence type="ECO:0000259" key="4">
    <source>
        <dbReference type="Pfam" id="PF07987"/>
    </source>
</evidence>
<keyword evidence="2" id="KW-1133">Transmembrane helix</keyword>
<gene>
    <name evidence="5" type="ORF">EV385_0140</name>
</gene>
<dbReference type="Gene3D" id="2.60.40.2230">
    <property type="entry name" value="Uncharacterised protein YcnI-like PF07987, DUF1775"/>
    <property type="match status" value="1"/>
</dbReference>
<feature type="signal peptide" evidence="3">
    <location>
        <begin position="1"/>
        <end position="17"/>
    </location>
</feature>
<evidence type="ECO:0000256" key="1">
    <source>
        <dbReference type="SAM" id="MobiDB-lite"/>
    </source>
</evidence>
<proteinExistence type="predicted"/>
<name>A0A4V2G6F6_9ACTN</name>
<organism evidence="5 6">
    <name type="scientific">Krasilnikovia cinnamomea</name>
    <dbReference type="NCBI Taxonomy" id="349313"/>
    <lineage>
        <taxon>Bacteria</taxon>
        <taxon>Bacillati</taxon>
        <taxon>Actinomycetota</taxon>
        <taxon>Actinomycetes</taxon>
        <taxon>Micromonosporales</taxon>
        <taxon>Micromonosporaceae</taxon>
        <taxon>Krasilnikovia</taxon>
    </lineage>
</organism>
<keyword evidence="3" id="KW-0732">Signal</keyword>
<dbReference type="Pfam" id="PF07987">
    <property type="entry name" value="DUF1775"/>
    <property type="match status" value="1"/>
</dbReference>
<dbReference type="AlphaFoldDB" id="A0A4V2G6F6"/>
<dbReference type="InterPro" id="IPR038507">
    <property type="entry name" value="YcnI-like_sf"/>
</dbReference>